<protein>
    <submittedName>
        <fullName evidence="2">Uncharacterized protein</fullName>
    </submittedName>
</protein>
<sequence>GTRTALARSRRALAQAVGDLAGQRRGRRDPGLFKALGPRGRDTEPGGPRQDGAGLPPACPLRPVPHRRRRRRPRTRPLRRLRAAV</sequence>
<feature type="non-terminal residue" evidence="2">
    <location>
        <position position="1"/>
    </location>
</feature>
<organism evidence="2">
    <name type="scientific">uncultured Rubrobacteraceae bacterium</name>
    <dbReference type="NCBI Taxonomy" id="349277"/>
    <lineage>
        <taxon>Bacteria</taxon>
        <taxon>Bacillati</taxon>
        <taxon>Actinomycetota</taxon>
        <taxon>Rubrobacteria</taxon>
        <taxon>Rubrobacterales</taxon>
        <taxon>Rubrobacteraceae</taxon>
        <taxon>environmental samples</taxon>
    </lineage>
</organism>
<reference evidence="2" key="1">
    <citation type="submission" date="2020-02" db="EMBL/GenBank/DDBJ databases">
        <authorList>
            <person name="Meier V. D."/>
        </authorList>
    </citation>
    <scope>NUCLEOTIDE SEQUENCE</scope>
    <source>
        <strain evidence="2">AVDCRST_MAG02</strain>
    </source>
</reference>
<evidence type="ECO:0000313" key="2">
    <source>
        <dbReference type="EMBL" id="CAA9477048.1"/>
    </source>
</evidence>
<dbReference type="EMBL" id="CADCVH010000117">
    <property type="protein sequence ID" value="CAA9477048.1"/>
    <property type="molecule type" value="Genomic_DNA"/>
</dbReference>
<name>A0A6J4RNC6_9ACTN</name>
<feature type="non-terminal residue" evidence="2">
    <location>
        <position position="85"/>
    </location>
</feature>
<accession>A0A6J4RNC6</accession>
<proteinExistence type="predicted"/>
<evidence type="ECO:0000256" key="1">
    <source>
        <dbReference type="SAM" id="MobiDB-lite"/>
    </source>
</evidence>
<feature type="region of interest" description="Disordered" evidence="1">
    <location>
        <begin position="19"/>
        <end position="85"/>
    </location>
</feature>
<feature type="compositionally biased region" description="Basic residues" evidence="1">
    <location>
        <begin position="64"/>
        <end position="85"/>
    </location>
</feature>
<gene>
    <name evidence="2" type="ORF">AVDCRST_MAG02-4207</name>
</gene>
<dbReference type="AlphaFoldDB" id="A0A6J4RNC6"/>